<feature type="region of interest" description="Disordered" evidence="6">
    <location>
        <begin position="159"/>
        <end position="205"/>
    </location>
</feature>
<dbReference type="SUPFAM" id="SSF57667">
    <property type="entry name" value="beta-beta-alpha zinc fingers"/>
    <property type="match status" value="1"/>
</dbReference>
<evidence type="ECO:0000256" key="4">
    <source>
        <dbReference type="ARBA" id="ARBA00022833"/>
    </source>
</evidence>
<dbReference type="PANTHER" id="PTHR24409:SF295">
    <property type="entry name" value="AZ2-RELATED"/>
    <property type="match status" value="1"/>
</dbReference>
<dbReference type="GO" id="GO:0005634">
    <property type="term" value="C:nucleus"/>
    <property type="evidence" value="ECO:0007669"/>
    <property type="project" value="TreeGrafter"/>
</dbReference>
<reference evidence="8 9" key="2">
    <citation type="submission" date="2015-05" db="EMBL/GenBank/DDBJ databases">
        <title>Distinctive expansion of gene families associated with plant cell wall degradation and secondary metabolism in the genomes of grapevine trunk pathogens.</title>
        <authorList>
            <person name="Lawrence D.P."/>
            <person name="Travadon R."/>
            <person name="Rolshausen P.E."/>
            <person name="Baumgartner K."/>
        </authorList>
    </citation>
    <scope>NUCLEOTIDE SEQUENCE [LARGE SCALE GENOMIC DNA]</scope>
    <source>
        <strain evidence="8">DS831</strain>
    </source>
</reference>
<reference evidence="8 9" key="1">
    <citation type="submission" date="2015-03" db="EMBL/GenBank/DDBJ databases">
        <authorList>
            <person name="Morales-Cruz A."/>
            <person name="Amrine K.C."/>
            <person name="Cantu D."/>
        </authorList>
    </citation>
    <scope>NUCLEOTIDE SEQUENCE [LARGE SCALE GENOMIC DNA]</scope>
    <source>
        <strain evidence="8">DS831</strain>
    </source>
</reference>
<keyword evidence="2" id="KW-0677">Repeat</keyword>
<dbReference type="PROSITE" id="PS50157">
    <property type="entry name" value="ZINC_FINGER_C2H2_2"/>
    <property type="match status" value="1"/>
</dbReference>
<accession>A0A0G2EZB9</accession>
<dbReference type="Pfam" id="PF24537">
    <property type="entry name" value="zf-C2H2_fungi"/>
    <property type="match status" value="1"/>
</dbReference>
<dbReference type="SMART" id="SM00355">
    <property type="entry name" value="ZnF_C2H2"/>
    <property type="match status" value="3"/>
</dbReference>
<evidence type="ECO:0000259" key="7">
    <source>
        <dbReference type="PROSITE" id="PS50157"/>
    </source>
</evidence>
<evidence type="ECO:0000256" key="5">
    <source>
        <dbReference type="PROSITE-ProRule" id="PRU00042"/>
    </source>
</evidence>
<sequence>MANHRLQSERQLGQRSLEDSSQAYDKQLLSKIGGPNTPSRGPGTGFLSTSAQETSTSPHNTLSKLNGQLKPLSMPDRRLSSVDLSASNWPPSSGAISPGQTGFRSPIYGPGSGENPAQRPYGSVSGPSGYEDPHSHRGSYDHTVFLEPDFAMEENGMRDLNLNDRSPAGSDEYQLSTHGGLKRRASSPPTEANREDRPSGGNDLYHRRSAQMLVNRNSPISRFHANHGSNSVSRIQGLYICECCPKKPKKFDSEEELRMHEMEKQYTCAYCPNRFKNKNEAERHQNSLHLRRHSWSCAALSGVQAAFHPSTVHPTVADVCGYCGDEFPNPADWDVRAEHLNHVHKFGECNQAKKFFRADHFRQHLKHSHAGTSGKWTNMLENASTPKPGVISEARDES</sequence>
<evidence type="ECO:0000256" key="2">
    <source>
        <dbReference type="ARBA" id="ARBA00022737"/>
    </source>
</evidence>
<name>A0A0G2EZB9_9PEZI</name>
<keyword evidence="1" id="KW-0479">Metal-binding</keyword>
<evidence type="ECO:0000313" key="9">
    <source>
        <dbReference type="Proteomes" id="UP000034182"/>
    </source>
</evidence>
<gene>
    <name evidence="8" type="ORF">UCDDS831_g00803</name>
</gene>
<evidence type="ECO:0000256" key="3">
    <source>
        <dbReference type="ARBA" id="ARBA00022771"/>
    </source>
</evidence>
<dbReference type="GO" id="GO:0000977">
    <property type="term" value="F:RNA polymerase II transcription regulatory region sequence-specific DNA binding"/>
    <property type="evidence" value="ECO:0007669"/>
    <property type="project" value="TreeGrafter"/>
</dbReference>
<feature type="compositionally biased region" description="Polar residues" evidence="6">
    <location>
        <begin position="9"/>
        <end position="24"/>
    </location>
</feature>
<feature type="compositionally biased region" description="Polar residues" evidence="6">
    <location>
        <begin position="82"/>
        <end position="103"/>
    </location>
</feature>
<dbReference type="GO" id="GO:0008270">
    <property type="term" value="F:zinc ion binding"/>
    <property type="evidence" value="ECO:0007669"/>
    <property type="project" value="UniProtKB-KW"/>
</dbReference>
<keyword evidence="3 5" id="KW-0863">Zinc-finger</keyword>
<dbReference type="Proteomes" id="UP000034182">
    <property type="component" value="Unassembled WGS sequence"/>
</dbReference>
<proteinExistence type="predicted"/>
<dbReference type="Gene3D" id="3.30.160.60">
    <property type="entry name" value="Classic Zinc Finger"/>
    <property type="match status" value="1"/>
</dbReference>
<organism evidence="8 9">
    <name type="scientific">Diplodia seriata</name>
    <dbReference type="NCBI Taxonomy" id="420778"/>
    <lineage>
        <taxon>Eukaryota</taxon>
        <taxon>Fungi</taxon>
        <taxon>Dikarya</taxon>
        <taxon>Ascomycota</taxon>
        <taxon>Pezizomycotina</taxon>
        <taxon>Dothideomycetes</taxon>
        <taxon>Dothideomycetes incertae sedis</taxon>
        <taxon>Botryosphaeriales</taxon>
        <taxon>Botryosphaeriaceae</taxon>
        <taxon>Diplodia</taxon>
    </lineage>
</organism>
<dbReference type="GO" id="GO:0000981">
    <property type="term" value="F:DNA-binding transcription factor activity, RNA polymerase II-specific"/>
    <property type="evidence" value="ECO:0007669"/>
    <property type="project" value="TreeGrafter"/>
</dbReference>
<comment type="caution">
    <text evidence="8">The sequence shown here is derived from an EMBL/GenBank/DDBJ whole genome shotgun (WGS) entry which is preliminary data.</text>
</comment>
<evidence type="ECO:0000256" key="1">
    <source>
        <dbReference type="ARBA" id="ARBA00022723"/>
    </source>
</evidence>
<feature type="compositionally biased region" description="Basic and acidic residues" evidence="6">
    <location>
        <begin position="131"/>
        <end position="140"/>
    </location>
</feature>
<feature type="compositionally biased region" description="Polar residues" evidence="6">
    <location>
        <begin position="370"/>
        <end position="385"/>
    </location>
</feature>
<feature type="region of interest" description="Disordered" evidence="6">
    <location>
        <begin position="367"/>
        <end position="398"/>
    </location>
</feature>
<dbReference type="PROSITE" id="PS00028">
    <property type="entry name" value="ZINC_FINGER_C2H2_1"/>
    <property type="match status" value="1"/>
</dbReference>
<dbReference type="EMBL" id="LAQI01000021">
    <property type="protein sequence ID" value="KKY27401.1"/>
    <property type="molecule type" value="Genomic_DNA"/>
</dbReference>
<feature type="compositionally biased region" description="Polar residues" evidence="6">
    <location>
        <begin position="46"/>
        <end position="66"/>
    </location>
</feature>
<dbReference type="AlphaFoldDB" id="A0A0G2EZB9"/>
<feature type="region of interest" description="Disordered" evidence="6">
    <location>
        <begin position="1"/>
        <end position="141"/>
    </location>
</feature>
<keyword evidence="4" id="KW-0862">Zinc</keyword>
<protein>
    <submittedName>
        <fullName evidence="8">Putative c2h2 finger domain</fullName>
    </submittedName>
</protein>
<feature type="domain" description="C2H2-type" evidence="7">
    <location>
        <begin position="266"/>
        <end position="294"/>
    </location>
</feature>
<evidence type="ECO:0000256" key="6">
    <source>
        <dbReference type="SAM" id="MobiDB-lite"/>
    </source>
</evidence>
<evidence type="ECO:0000313" key="8">
    <source>
        <dbReference type="EMBL" id="KKY27401.1"/>
    </source>
</evidence>
<dbReference type="InterPro" id="IPR036236">
    <property type="entry name" value="Znf_C2H2_sf"/>
</dbReference>
<dbReference type="InterPro" id="IPR013087">
    <property type="entry name" value="Znf_C2H2_type"/>
</dbReference>
<dbReference type="InterPro" id="IPR057026">
    <property type="entry name" value="Znf-C2H2_ascomycetes"/>
</dbReference>
<dbReference type="PANTHER" id="PTHR24409">
    <property type="entry name" value="ZINC FINGER PROTEIN 142"/>
    <property type="match status" value="1"/>
</dbReference>